<dbReference type="EMBL" id="JAAAJA010000759">
    <property type="protein sequence ID" value="KAG0249840.1"/>
    <property type="molecule type" value="Genomic_DNA"/>
</dbReference>
<dbReference type="AlphaFoldDB" id="A0A9P6PM74"/>
<feature type="compositionally biased region" description="Basic and acidic residues" evidence="1">
    <location>
        <begin position="302"/>
        <end position="319"/>
    </location>
</feature>
<dbReference type="Proteomes" id="UP000726737">
    <property type="component" value="Unassembled WGS sequence"/>
</dbReference>
<organism evidence="2 3">
    <name type="scientific">Mortierella polycephala</name>
    <dbReference type="NCBI Taxonomy" id="41804"/>
    <lineage>
        <taxon>Eukaryota</taxon>
        <taxon>Fungi</taxon>
        <taxon>Fungi incertae sedis</taxon>
        <taxon>Mucoromycota</taxon>
        <taxon>Mortierellomycotina</taxon>
        <taxon>Mortierellomycetes</taxon>
        <taxon>Mortierellales</taxon>
        <taxon>Mortierellaceae</taxon>
        <taxon>Mortierella</taxon>
    </lineage>
</organism>
<comment type="caution">
    <text evidence="2">The sequence shown here is derived from an EMBL/GenBank/DDBJ whole genome shotgun (WGS) entry which is preliminary data.</text>
</comment>
<protein>
    <submittedName>
        <fullName evidence="2">Uncharacterized protein</fullName>
    </submittedName>
</protein>
<evidence type="ECO:0000256" key="1">
    <source>
        <dbReference type="SAM" id="MobiDB-lite"/>
    </source>
</evidence>
<reference evidence="2" key="1">
    <citation type="journal article" date="2020" name="Fungal Divers.">
        <title>Resolving the Mortierellaceae phylogeny through synthesis of multi-gene phylogenetics and phylogenomics.</title>
        <authorList>
            <person name="Vandepol N."/>
            <person name="Liber J."/>
            <person name="Desiro A."/>
            <person name="Na H."/>
            <person name="Kennedy M."/>
            <person name="Barry K."/>
            <person name="Grigoriev I.V."/>
            <person name="Miller A.N."/>
            <person name="O'Donnell K."/>
            <person name="Stajich J.E."/>
            <person name="Bonito G."/>
        </authorList>
    </citation>
    <scope>NUCLEOTIDE SEQUENCE</scope>
    <source>
        <strain evidence="2">KOD948</strain>
    </source>
</reference>
<sequence length="319" mass="36139">MSEESPCIQPTDITIRTNVDPQDETITTTTIVHLPFQVAQQCPPPKVISWMKSHRPRAAQQSRPHASGQLQALIPLHLKRRSSTEKMKKNDHTATVFSIQVTVLGRVVVPPTSPHNTSSDPGPKQQLQQDRATEVDLAPVKTIPARLNRAETTSYVIHRTFEDFQTLSESVLRLQHALDAASYHHHHQEPDTTAKTGTAPMPNKPVLTHLRLHHPHPGLYQTLMSRLGFSTAKANQRAFDASSTTHGFDEEGAFERVLELNQYLENVWYWLMPENNPSHLDLSVEKHDIMQWLKPSSMSSHADGRQMKESQQKDSHQKR</sequence>
<accession>A0A9P6PM74</accession>
<feature type="region of interest" description="Disordered" evidence="1">
    <location>
        <begin position="109"/>
        <end position="137"/>
    </location>
</feature>
<gene>
    <name evidence="2" type="ORF">BG011_008874</name>
</gene>
<feature type="region of interest" description="Disordered" evidence="1">
    <location>
        <begin position="296"/>
        <end position="319"/>
    </location>
</feature>
<feature type="compositionally biased region" description="Polar residues" evidence="1">
    <location>
        <begin position="114"/>
        <end position="130"/>
    </location>
</feature>
<dbReference type="OrthoDB" id="2437688at2759"/>
<evidence type="ECO:0000313" key="3">
    <source>
        <dbReference type="Proteomes" id="UP000726737"/>
    </source>
</evidence>
<evidence type="ECO:0000313" key="2">
    <source>
        <dbReference type="EMBL" id="KAG0249840.1"/>
    </source>
</evidence>
<proteinExistence type="predicted"/>
<name>A0A9P6PM74_9FUNG</name>
<keyword evidence="3" id="KW-1185">Reference proteome</keyword>